<protein>
    <submittedName>
        <fullName evidence="1">A-glycosyltransferase-related protein, glycosyltransferase family 4 protein</fullName>
    </submittedName>
</protein>
<organism evidence="1 2">
    <name type="scientific">Cytophaga hutchinsonii (strain ATCC 33406 / DSM 1761 / CIP 103989 / NBRC 15051 / NCIMB 9469 / D465)</name>
    <dbReference type="NCBI Taxonomy" id="269798"/>
    <lineage>
        <taxon>Bacteria</taxon>
        <taxon>Pseudomonadati</taxon>
        <taxon>Bacteroidota</taxon>
        <taxon>Cytophagia</taxon>
        <taxon>Cytophagales</taxon>
        <taxon>Cytophagaceae</taxon>
        <taxon>Cytophaga</taxon>
    </lineage>
</organism>
<evidence type="ECO:0000313" key="1">
    <source>
        <dbReference type="EMBL" id="ABG58208.1"/>
    </source>
</evidence>
<dbReference type="RefSeq" id="WP_011584323.1">
    <property type="nucleotide sequence ID" value="NC_008255.1"/>
</dbReference>
<dbReference type="AlphaFoldDB" id="A0A6N4SPN2"/>
<dbReference type="Pfam" id="PF13692">
    <property type="entry name" value="Glyco_trans_1_4"/>
    <property type="match status" value="1"/>
</dbReference>
<dbReference type="SUPFAM" id="SSF53756">
    <property type="entry name" value="UDP-Glycosyltransferase/glycogen phosphorylase"/>
    <property type="match status" value="1"/>
</dbReference>
<keyword evidence="2" id="KW-1185">Reference proteome</keyword>
<name>A0A6N4SPN2_CYTH3</name>
<dbReference type="GO" id="GO:0016757">
    <property type="term" value="F:glycosyltransferase activity"/>
    <property type="evidence" value="ECO:0007669"/>
    <property type="project" value="TreeGrafter"/>
</dbReference>
<gene>
    <name evidence="1" type="ordered locus">CHU_0929</name>
</gene>
<dbReference type="PANTHER" id="PTHR12526:SF600">
    <property type="entry name" value="GLYCOSYL TRANSFERASE GROUP 1"/>
    <property type="match status" value="1"/>
</dbReference>
<dbReference type="KEGG" id="chu:CHU_0929"/>
<dbReference type="Gene3D" id="3.40.50.2000">
    <property type="entry name" value="Glycogen Phosphorylase B"/>
    <property type="match status" value="2"/>
</dbReference>
<sequence length="397" mass="45059">MSSPLRILQITNRIPFPLNDGGNIATWYVAHYLQQCGHIVDLAFLNTNKHFENPQSIASGYRNLFYTNINTDLKIKGLIKSFFSETAYNIERFKSKEFETVLTNALQEQQYDIIQIEGAYMALYVPLLKKLTTANIVLRSHNIEHRIWERVAVNTSNILKKVFIQHLAKKIKAFEDTTLHLFDAIIAITEDDAAYYKTRSYTGKLTAIQAGFEDSLIADPVKKPHSVCFIGSMQWMPNIEGMDWFLKEVWPLVLHEMPQAELYIAGKGMDASFDKWKGPGVFLEGFVPNASDFIQNHNVFVVPLLSGGGMRLKVVEAMGMAMPIVSTAIGAEGIQYVPDHDILICDTPTELKNGIVLLLRDKAFATQIATHARERAVAEYSWKMLIARFEKMYNELE</sequence>
<reference evidence="1 2" key="1">
    <citation type="journal article" date="2007" name="Appl. Environ. Microbiol.">
        <title>Genome sequence of the cellulolytic gliding bacterium Cytophaga hutchinsonii.</title>
        <authorList>
            <person name="Xie G."/>
            <person name="Bruce D.C."/>
            <person name="Challacombe J.F."/>
            <person name="Chertkov O."/>
            <person name="Detter J.C."/>
            <person name="Gilna P."/>
            <person name="Han C.S."/>
            <person name="Lucas S."/>
            <person name="Misra M."/>
            <person name="Myers G.L."/>
            <person name="Richardson P."/>
            <person name="Tapia R."/>
            <person name="Thayer N."/>
            <person name="Thompson L.S."/>
            <person name="Brettin T.S."/>
            <person name="Henrissat B."/>
            <person name="Wilson D.B."/>
            <person name="McBride M.J."/>
        </authorList>
    </citation>
    <scope>NUCLEOTIDE SEQUENCE [LARGE SCALE GENOMIC DNA]</scope>
    <source>
        <strain evidence="2">ATCC 33406 / DSM 1761 / CIP 103989 / NBRC 15051 / NCIMB 9469 / D465</strain>
    </source>
</reference>
<proteinExistence type="predicted"/>
<accession>A0A6N4SPN2</accession>
<dbReference type="EMBL" id="CP000383">
    <property type="protein sequence ID" value="ABG58208.1"/>
    <property type="molecule type" value="Genomic_DNA"/>
</dbReference>
<dbReference type="PANTHER" id="PTHR12526">
    <property type="entry name" value="GLYCOSYLTRANSFERASE"/>
    <property type="match status" value="1"/>
</dbReference>
<evidence type="ECO:0000313" key="2">
    <source>
        <dbReference type="Proteomes" id="UP000001822"/>
    </source>
</evidence>
<dbReference type="CDD" id="cd03801">
    <property type="entry name" value="GT4_PimA-like"/>
    <property type="match status" value="1"/>
</dbReference>
<dbReference type="OrthoDB" id="9807209at2"/>
<dbReference type="Proteomes" id="UP000001822">
    <property type="component" value="Chromosome"/>
</dbReference>